<dbReference type="Proteomes" id="UP000008305">
    <property type="component" value="Chromosome"/>
</dbReference>
<dbReference type="GO" id="GO:0005829">
    <property type="term" value="C:cytosol"/>
    <property type="evidence" value="ECO:0007669"/>
    <property type="project" value="TreeGrafter"/>
</dbReference>
<evidence type="ECO:0000256" key="6">
    <source>
        <dbReference type="ARBA" id="ARBA00023002"/>
    </source>
</evidence>
<dbReference type="Pfam" id="PF00175">
    <property type="entry name" value="NAD_binding_1"/>
    <property type="match status" value="1"/>
</dbReference>
<comment type="cofactor">
    <cofactor evidence="2">
        <name>FAD</name>
        <dbReference type="ChEBI" id="CHEBI:57692"/>
    </cofactor>
</comment>
<dbReference type="GO" id="GO:0050660">
    <property type="term" value="F:flavin adenine dinucleotide binding"/>
    <property type="evidence" value="ECO:0007669"/>
    <property type="project" value="TreeGrafter"/>
</dbReference>
<keyword evidence="5" id="KW-0274">FAD</keyword>
<dbReference type="SUPFAM" id="SSF52343">
    <property type="entry name" value="Ferredoxin reductase-like, C-terminal NADP-linked domain"/>
    <property type="match status" value="1"/>
</dbReference>
<dbReference type="AlphaFoldDB" id="A0AA34RD01"/>
<dbReference type="InterPro" id="IPR023173">
    <property type="entry name" value="NADPH_Cyt_P450_Rdtase_alpha"/>
</dbReference>
<evidence type="ECO:0000256" key="4">
    <source>
        <dbReference type="ARBA" id="ARBA00022643"/>
    </source>
</evidence>
<dbReference type="InterPro" id="IPR003097">
    <property type="entry name" value="CysJ-like_FAD-binding"/>
</dbReference>
<dbReference type="GO" id="GO:0010181">
    <property type="term" value="F:FMN binding"/>
    <property type="evidence" value="ECO:0007669"/>
    <property type="project" value="TreeGrafter"/>
</dbReference>
<evidence type="ECO:0000256" key="7">
    <source>
        <dbReference type="ARBA" id="ARBA00023192"/>
    </source>
</evidence>
<name>A0AA34RD01_CHLPE</name>
<accession>A0AA34RD01</accession>
<gene>
    <name evidence="9" type="ordered locus">G5S_0517</name>
</gene>
<dbReference type="InterPro" id="IPR001433">
    <property type="entry name" value="OxRdtase_FAD/NAD-bd"/>
</dbReference>
<evidence type="ECO:0000256" key="3">
    <source>
        <dbReference type="ARBA" id="ARBA00022630"/>
    </source>
</evidence>
<dbReference type="InterPro" id="IPR039261">
    <property type="entry name" value="FNR_nucleotide-bd"/>
</dbReference>
<evidence type="ECO:0000256" key="1">
    <source>
        <dbReference type="ARBA" id="ARBA00001917"/>
    </source>
</evidence>
<dbReference type="EMBL" id="CP002608">
    <property type="protein sequence ID" value="AEB41497.1"/>
    <property type="molecule type" value="Genomic_DNA"/>
</dbReference>
<keyword evidence="7" id="KW-0198">Cysteine biosynthesis</keyword>
<dbReference type="GO" id="GO:0003958">
    <property type="term" value="F:NADPH-hemoprotein reductase activity"/>
    <property type="evidence" value="ECO:0007669"/>
    <property type="project" value="UniProtKB-EC"/>
</dbReference>
<evidence type="ECO:0000313" key="9">
    <source>
        <dbReference type="EMBL" id="AEB41497.1"/>
    </source>
</evidence>
<keyword evidence="6 9" id="KW-0560">Oxidoreductase</keyword>
<protein>
    <submittedName>
        <fullName evidence="9">Sulfite reductase</fullName>
        <ecNumber evidence="9">1.8.1.2</ecNumber>
    </submittedName>
</protein>
<dbReference type="InterPro" id="IPR001709">
    <property type="entry name" value="Flavoprot_Pyr_Nucl_cyt_Rdtase"/>
</dbReference>
<sequence length="352" mass="40333">MHLLQKFNAQQALIDVCEPLFYCDPSGDLDLGDPVYRIVFNTQSTNLSYKVGDALGVFPKNSPQVIDEVLGFLGVSRGTLVSYIRGACVLPIEEFLEKYADINKLPAKLLSYFPQELAPNTTLYDALKEFLPRIPLEEFVNSVFPLLPRLYSIASSPYVSPQQIELLVRRVSYEGKFHRRYGVCSTFLCETLCPGKDAPYVYVQPTKHFTLSERSQDRPIVMIGSGTGIAPFKGFVEQRVFLKNPKKNLLFFGERQKNANFYYQEFWHEVIDQGSLEMFLAFSRESEQKIYVQDALRTQSKRVREAYEEGALFFICGRKALGIEVKKALEDILGKEHVHALKEEQRYIVDVY</sequence>
<dbReference type="PROSITE" id="PS51384">
    <property type="entry name" value="FAD_FR"/>
    <property type="match status" value="1"/>
</dbReference>
<feature type="domain" description="FAD-binding FR-type" evidence="8">
    <location>
        <begin position="7"/>
        <end position="212"/>
    </location>
</feature>
<dbReference type="InterPro" id="IPR017938">
    <property type="entry name" value="Riboflavin_synthase-like_b-brl"/>
</dbReference>
<evidence type="ECO:0000259" key="8">
    <source>
        <dbReference type="PROSITE" id="PS51384"/>
    </source>
</evidence>
<evidence type="ECO:0000256" key="5">
    <source>
        <dbReference type="ARBA" id="ARBA00022827"/>
    </source>
</evidence>
<keyword evidence="3" id="KW-0285">Flavoprotein</keyword>
<reference evidence="9 10" key="1">
    <citation type="journal article" date="2011" name="J. Bacteriol.">
        <title>Genome sequence of the obligate intracellular animal pathogen Chlamydia pecorum E58.</title>
        <authorList>
            <person name="Mojica S."/>
            <person name="Huot Creasy H."/>
            <person name="Daugherty S."/>
            <person name="Read T.D."/>
            <person name="Kim T."/>
            <person name="Kaltenboeck B."/>
            <person name="Bavoil P."/>
            <person name="Myers G.S."/>
        </authorList>
    </citation>
    <scope>NUCLEOTIDE SEQUENCE [LARGE SCALE GENOMIC DNA]</scope>
    <source>
        <strain evidence="9 10">E58</strain>
    </source>
</reference>
<keyword evidence="7" id="KW-0028">Amino-acid biosynthesis</keyword>
<keyword evidence="10" id="KW-1185">Reference proteome</keyword>
<dbReference type="PANTHER" id="PTHR19384">
    <property type="entry name" value="NITRIC OXIDE SYNTHASE-RELATED"/>
    <property type="match status" value="1"/>
</dbReference>
<dbReference type="KEGG" id="cpm:G5S_0517"/>
<proteinExistence type="predicted"/>
<evidence type="ECO:0000256" key="2">
    <source>
        <dbReference type="ARBA" id="ARBA00001974"/>
    </source>
</evidence>
<organism evidence="9 10">
    <name type="scientific">Chlamydia pecorum (strain ATCC VR-628 / DSM 29919 / E58)</name>
    <name type="common">Chlamydophila pecorum</name>
    <dbReference type="NCBI Taxonomy" id="331635"/>
    <lineage>
        <taxon>Bacteria</taxon>
        <taxon>Pseudomonadati</taxon>
        <taxon>Chlamydiota</taxon>
        <taxon>Chlamydiia</taxon>
        <taxon>Chlamydiales</taxon>
        <taxon>Chlamydiaceae</taxon>
        <taxon>Chlamydia/Chlamydophila group</taxon>
        <taxon>Chlamydia</taxon>
    </lineage>
</organism>
<keyword evidence="4" id="KW-0288">FMN</keyword>
<dbReference type="Pfam" id="PF00667">
    <property type="entry name" value="FAD_binding_1"/>
    <property type="match status" value="1"/>
</dbReference>
<dbReference type="Gene3D" id="1.20.990.10">
    <property type="entry name" value="NADPH-cytochrome p450 Reductase, Chain A, domain 3"/>
    <property type="match status" value="1"/>
</dbReference>
<dbReference type="PRINTS" id="PR00371">
    <property type="entry name" value="FPNCR"/>
</dbReference>
<evidence type="ECO:0000313" key="10">
    <source>
        <dbReference type="Proteomes" id="UP000008305"/>
    </source>
</evidence>
<comment type="cofactor">
    <cofactor evidence="1">
        <name>FMN</name>
        <dbReference type="ChEBI" id="CHEBI:58210"/>
    </cofactor>
</comment>
<dbReference type="EC" id="1.8.1.2" evidence="9"/>
<dbReference type="Gene3D" id="2.40.30.10">
    <property type="entry name" value="Translation factors"/>
    <property type="match status" value="1"/>
</dbReference>
<dbReference type="InterPro" id="IPR017927">
    <property type="entry name" value="FAD-bd_FR_type"/>
</dbReference>
<dbReference type="Gene3D" id="3.40.50.80">
    <property type="entry name" value="Nucleotide-binding domain of ferredoxin-NADP reductase (FNR) module"/>
    <property type="match status" value="1"/>
</dbReference>
<dbReference type="RefSeq" id="WP_013712575.1">
    <property type="nucleotide sequence ID" value="NC_015408.1"/>
</dbReference>
<dbReference type="PANTHER" id="PTHR19384:SF128">
    <property type="entry name" value="NADPH OXIDOREDUCTASE A"/>
    <property type="match status" value="1"/>
</dbReference>
<dbReference type="SUPFAM" id="SSF63380">
    <property type="entry name" value="Riboflavin synthase domain-like"/>
    <property type="match status" value="1"/>
</dbReference>